<dbReference type="PROSITE" id="PS51450">
    <property type="entry name" value="LRR"/>
    <property type="match status" value="1"/>
</dbReference>
<protein>
    <recommendedName>
        <fullName evidence="3">Alcohol acetyltransferase</fullName>
    </recommendedName>
</protein>
<dbReference type="SUPFAM" id="SSF52777">
    <property type="entry name" value="CoA-dependent acyltransferases"/>
    <property type="match status" value="2"/>
</dbReference>
<dbReference type="PANTHER" id="PTHR28037:SF1">
    <property type="entry name" value="ALCOHOL O-ACETYLTRANSFERASE 1-RELATED"/>
    <property type="match status" value="1"/>
</dbReference>
<dbReference type="OrthoDB" id="2150604at2759"/>
<evidence type="ECO:0000313" key="1">
    <source>
        <dbReference type="EMBL" id="KAG2194667.1"/>
    </source>
</evidence>
<evidence type="ECO:0000313" key="2">
    <source>
        <dbReference type="Proteomes" id="UP000650833"/>
    </source>
</evidence>
<dbReference type="Gene3D" id="3.30.559.10">
    <property type="entry name" value="Chloramphenicol acetyltransferase-like domain"/>
    <property type="match status" value="2"/>
</dbReference>
<comment type="caution">
    <text evidence="1">The sequence shown here is derived from an EMBL/GenBank/DDBJ whole genome shotgun (WGS) entry which is preliminary data.</text>
</comment>
<dbReference type="PANTHER" id="PTHR28037">
    <property type="entry name" value="ALCOHOL O-ACETYLTRANSFERASE 1-RELATED"/>
    <property type="match status" value="1"/>
</dbReference>
<evidence type="ECO:0008006" key="3">
    <source>
        <dbReference type="Google" id="ProtNLM"/>
    </source>
</evidence>
<name>A0A8H7QLU9_9FUNG</name>
<dbReference type="EMBL" id="JAEPRC010000572">
    <property type="protein sequence ID" value="KAG2194667.1"/>
    <property type="molecule type" value="Genomic_DNA"/>
</dbReference>
<keyword evidence="2" id="KW-1185">Reference proteome</keyword>
<dbReference type="Pfam" id="PF07247">
    <property type="entry name" value="AATase"/>
    <property type="match status" value="1"/>
</dbReference>
<sequence length="483" mass="54773">MAVVEINTRKERPLGLLEKYQLSKQLTQAYGNITLTAELEHPNLYNEQQNIEEVYQLAFAPALTRLIETHPNLSLTVRDKTESTAHLAQLDTINLSDNVQLTNITSLQELIAEQTDAEFDIDSLLPLWRIKIMPQTSTSCIVVFTIHHIVADGMSLCIFWNGFLQGLNVKQQEQQQFDANGKNKENEKLIIHVKESVITLPYEESGAPSLSLAWDVVPVLCHSLIPKFLPTALARYVDPISYVGWKGDFAAIEGEAHNTDVRLISVPLDIWKPIMIEAKRQGISVHAILFMSMMLAWTRLYPDQTTTEVSTPINCRGLCNPPVPNNQIGNFVGAYTSIWTGKQLQQDIWLLAKKYNDDLNKNKIDGAKQPLFLKYLPEFPASYCDFWYDKRKSSTLGRAGGIELSDLGRFSYNQDVWKVKQMYFCQSAQTFTNAFTMNSITTNDALFCTISWQIGSLDVVKMDKFHDTFIGILKNIPLKELIN</sequence>
<dbReference type="Proteomes" id="UP000650833">
    <property type="component" value="Unassembled WGS sequence"/>
</dbReference>
<dbReference type="InterPro" id="IPR023213">
    <property type="entry name" value="CAT-like_dom_sf"/>
</dbReference>
<reference evidence="1" key="1">
    <citation type="submission" date="2020-12" db="EMBL/GenBank/DDBJ databases">
        <title>Metabolic potential, ecology and presence of endohyphal bacteria is reflected in genomic diversity of Mucoromycotina.</title>
        <authorList>
            <person name="Muszewska A."/>
            <person name="Okrasinska A."/>
            <person name="Steczkiewicz K."/>
            <person name="Drgas O."/>
            <person name="Orlowska M."/>
            <person name="Perlinska-Lenart U."/>
            <person name="Aleksandrzak-Piekarczyk T."/>
            <person name="Szatraj K."/>
            <person name="Zielenkiewicz U."/>
            <person name="Pilsyk S."/>
            <person name="Malc E."/>
            <person name="Mieczkowski P."/>
            <person name="Kruszewska J.S."/>
            <person name="Biernat P."/>
            <person name="Pawlowska J."/>
        </authorList>
    </citation>
    <scope>NUCLEOTIDE SEQUENCE</scope>
    <source>
        <strain evidence="1">CBS 226.32</strain>
    </source>
</reference>
<dbReference type="InterPro" id="IPR010828">
    <property type="entry name" value="Atf2/Sli1-like"/>
</dbReference>
<dbReference type="InterPro" id="IPR052058">
    <property type="entry name" value="Alcohol_O-acetyltransferase"/>
</dbReference>
<accession>A0A8H7QLU9</accession>
<proteinExistence type="predicted"/>
<organism evidence="1 2">
    <name type="scientific">Mucor plumbeus</name>
    <dbReference type="NCBI Taxonomy" id="97098"/>
    <lineage>
        <taxon>Eukaryota</taxon>
        <taxon>Fungi</taxon>
        <taxon>Fungi incertae sedis</taxon>
        <taxon>Mucoromycota</taxon>
        <taxon>Mucoromycotina</taxon>
        <taxon>Mucoromycetes</taxon>
        <taxon>Mucorales</taxon>
        <taxon>Mucorineae</taxon>
        <taxon>Mucoraceae</taxon>
        <taxon>Mucor</taxon>
    </lineage>
</organism>
<dbReference type="InterPro" id="IPR001611">
    <property type="entry name" value="Leu-rich_rpt"/>
</dbReference>
<dbReference type="AlphaFoldDB" id="A0A8H7QLU9"/>
<gene>
    <name evidence="1" type="ORF">INT46_005619</name>
</gene>